<dbReference type="InterPro" id="IPR036318">
    <property type="entry name" value="FAD-bd_PCMH-like_sf"/>
</dbReference>
<evidence type="ECO:0000256" key="2">
    <source>
        <dbReference type="ARBA" id="ARBA00008000"/>
    </source>
</evidence>
<dbReference type="InterPro" id="IPR006094">
    <property type="entry name" value="Oxid_FAD_bind_N"/>
</dbReference>
<proteinExistence type="inferred from homology"/>
<evidence type="ECO:0000256" key="7">
    <source>
        <dbReference type="PIRSR" id="PIRSR625650-3"/>
    </source>
</evidence>
<dbReference type="InterPro" id="IPR016164">
    <property type="entry name" value="FAD-linked_Oxase-like_C"/>
</dbReference>
<evidence type="ECO:0000256" key="6">
    <source>
        <dbReference type="PIRSR" id="PIRSR625650-1"/>
    </source>
</evidence>
<comment type="cofactor">
    <cofactor evidence="1 7">
        <name>FAD</name>
        <dbReference type="ChEBI" id="CHEBI:57692"/>
    </cofactor>
</comment>
<dbReference type="SUPFAM" id="SSF56176">
    <property type="entry name" value="FAD-binding/transporter-associated domain-like"/>
    <property type="match status" value="1"/>
</dbReference>
<dbReference type="InterPro" id="IPR016166">
    <property type="entry name" value="FAD-bd_PCMH"/>
</dbReference>
<feature type="binding site" evidence="7">
    <location>
        <begin position="213"/>
        <end position="219"/>
    </location>
    <ligand>
        <name>FAD</name>
        <dbReference type="ChEBI" id="CHEBI:57692"/>
    </ligand>
</feature>
<keyword evidence="3" id="KW-0285">Flavoprotein</keyword>
<comment type="caution">
    <text evidence="10">The sequence shown here is derived from an EMBL/GenBank/DDBJ whole genome shotgun (WGS) entry which is preliminary data.</text>
</comment>
<dbReference type="Gene3D" id="3.30.43.10">
    <property type="entry name" value="Uridine Diphospho-n-acetylenolpyruvylglucosamine Reductase, domain 2"/>
    <property type="match status" value="1"/>
</dbReference>
<keyword evidence="5" id="KW-0560">Oxidoreductase</keyword>
<accession>A0A660L5R8</accession>
<keyword evidence="11" id="KW-1185">Reference proteome</keyword>
<dbReference type="SUPFAM" id="SSF55103">
    <property type="entry name" value="FAD-linked oxidases, C-terminal domain"/>
    <property type="match status" value="1"/>
</dbReference>
<dbReference type="Gene3D" id="1.10.45.10">
    <property type="entry name" value="Vanillyl-alcohol Oxidase, Chain A, domain 4"/>
    <property type="match status" value="1"/>
</dbReference>
<dbReference type="Gene3D" id="3.30.465.10">
    <property type="match status" value="1"/>
</dbReference>
<evidence type="ECO:0000256" key="8">
    <source>
        <dbReference type="PIRSR" id="PIRSR625650-4"/>
    </source>
</evidence>
<dbReference type="PROSITE" id="PS51387">
    <property type="entry name" value="FAD_PCMH"/>
    <property type="match status" value="1"/>
</dbReference>
<dbReference type="GO" id="GO:0071949">
    <property type="term" value="F:FAD binding"/>
    <property type="evidence" value="ECO:0007669"/>
    <property type="project" value="InterPro"/>
</dbReference>
<dbReference type="Gene3D" id="3.30.300.330">
    <property type="match status" value="1"/>
</dbReference>
<dbReference type="InterPro" id="IPR004113">
    <property type="entry name" value="FAD-bd_oxidored_4_C"/>
</dbReference>
<dbReference type="Proteomes" id="UP000278962">
    <property type="component" value="Unassembled WGS sequence"/>
</dbReference>
<evidence type="ECO:0000256" key="1">
    <source>
        <dbReference type="ARBA" id="ARBA00001974"/>
    </source>
</evidence>
<dbReference type="InterPro" id="IPR016167">
    <property type="entry name" value="FAD-bd_PCMH_sub1"/>
</dbReference>
<evidence type="ECO:0000313" key="10">
    <source>
        <dbReference type="EMBL" id="RKQ87263.1"/>
    </source>
</evidence>
<feature type="site" description="Important for enzyme activity" evidence="8">
    <location>
        <position position="264"/>
    </location>
</feature>
<evidence type="ECO:0000259" key="9">
    <source>
        <dbReference type="PROSITE" id="PS51387"/>
    </source>
</evidence>
<dbReference type="GO" id="GO:0016491">
    <property type="term" value="F:oxidoreductase activity"/>
    <property type="evidence" value="ECO:0007669"/>
    <property type="project" value="UniProtKB-KW"/>
</dbReference>
<protein>
    <submittedName>
        <fullName evidence="10">Alkyldihydroxyacetonephosphate synthase</fullName>
    </submittedName>
</protein>
<dbReference type="FunFam" id="1.10.45.10:FF:000001">
    <property type="entry name" value="D-lactate dehydrogenase mitochondrial"/>
    <property type="match status" value="1"/>
</dbReference>
<dbReference type="GO" id="GO:0008610">
    <property type="term" value="P:lipid biosynthetic process"/>
    <property type="evidence" value="ECO:0007669"/>
    <property type="project" value="InterPro"/>
</dbReference>
<dbReference type="OrthoDB" id="9811557at2"/>
<comment type="similarity">
    <text evidence="2">Belongs to the FAD-binding oxidoreductase/transferase type 4 family.</text>
</comment>
<dbReference type="InterPro" id="IPR016169">
    <property type="entry name" value="FAD-bd_PCMH_sub2"/>
</dbReference>
<dbReference type="InterPro" id="IPR025650">
    <property type="entry name" value="Alkyl-DHAP_Synthase"/>
</dbReference>
<name>A0A660L5R8_9ACTN</name>
<sequence length="475" mass="50782">MKSSVTQLVELAPALAALLGEDSVLTEDAQLDAYTADTYWPAIHARAAGLPLGRPDVVAVPRREEDVAAVLRLAGEHGVPVVAWGGGSGTQGGAVPVGGGLVLDLRALNRIVEIDEVSMTVTAQAGVNGDVLERALNERGLMLPHYPASSQWATVGGYVSARGSGVLSTRYGKIEDLIVGLRVALPNGRLIDSVSAPRHAVGPDFTQLFVGAEGTLGVITRATLEIVPLPAERTFTALHFPTLQAGVTAFRTALARGIRPSVIRMYDEEATVRTLSPVVGETLDGVCAILVFEGGEPAVVAAERTATIALARQEGGRELDPALSETWWNRRYDFYKPPHHPELPAIWGTIDVVASYRDIHAVHEALKTAVRDRYAPQGLQLRVHFSHWYRWGTMIYARFLLPDGGPDPLALHDQIWNDGVTAVLAAGGVMNDHHGVGLKLAPFMHAQHGEGLEALRSIKSALDPHGIMNPGKLGL</sequence>
<dbReference type="InterPro" id="IPR016171">
    <property type="entry name" value="Vanillyl_alc_oxidase_C-sub2"/>
</dbReference>
<dbReference type="Pfam" id="PF02913">
    <property type="entry name" value="FAD-oxidase_C"/>
    <property type="match status" value="1"/>
</dbReference>
<dbReference type="Gene3D" id="3.30.70.3450">
    <property type="match status" value="1"/>
</dbReference>
<keyword evidence="4 7" id="KW-0274">FAD</keyword>
<evidence type="ECO:0000313" key="11">
    <source>
        <dbReference type="Proteomes" id="UP000278962"/>
    </source>
</evidence>
<evidence type="ECO:0000256" key="5">
    <source>
        <dbReference type="ARBA" id="ARBA00023002"/>
    </source>
</evidence>
<dbReference type="Pfam" id="PF01565">
    <property type="entry name" value="FAD_binding_4"/>
    <property type="match status" value="1"/>
</dbReference>
<evidence type="ECO:0000256" key="4">
    <source>
        <dbReference type="ARBA" id="ARBA00022827"/>
    </source>
</evidence>
<dbReference type="EMBL" id="RBIL01000002">
    <property type="protein sequence ID" value="RKQ87263.1"/>
    <property type="molecule type" value="Genomic_DNA"/>
</dbReference>
<feature type="domain" description="FAD-binding PCMH-type" evidence="9">
    <location>
        <begin position="50"/>
        <end position="229"/>
    </location>
</feature>
<dbReference type="PANTHER" id="PTHR46568">
    <property type="entry name" value="ALKYLDIHYDROXYACETONEPHOSPHATE SYNTHASE, PEROXISOMAL"/>
    <property type="match status" value="1"/>
</dbReference>
<gene>
    <name evidence="10" type="ORF">C8N24_5284</name>
</gene>
<reference evidence="10 11" key="1">
    <citation type="submission" date="2018-10" db="EMBL/GenBank/DDBJ databases">
        <title>Genomic Encyclopedia of Archaeal and Bacterial Type Strains, Phase II (KMG-II): from individual species to whole genera.</title>
        <authorList>
            <person name="Goeker M."/>
        </authorList>
    </citation>
    <scope>NUCLEOTIDE SEQUENCE [LARGE SCALE GENOMIC DNA]</scope>
    <source>
        <strain evidence="10 11">DSM 14954</strain>
    </source>
</reference>
<dbReference type="PANTHER" id="PTHR46568:SF1">
    <property type="entry name" value="ALKYLDIHYDROXYACETONEPHOSPHATE SYNTHASE, PEROXISOMAL"/>
    <property type="match status" value="1"/>
</dbReference>
<organism evidence="10 11">
    <name type="scientific">Solirubrobacter pauli</name>
    <dbReference type="NCBI Taxonomy" id="166793"/>
    <lineage>
        <taxon>Bacteria</taxon>
        <taxon>Bacillati</taxon>
        <taxon>Actinomycetota</taxon>
        <taxon>Thermoleophilia</taxon>
        <taxon>Solirubrobacterales</taxon>
        <taxon>Solirubrobacteraceae</taxon>
        <taxon>Solirubrobacter</taxon>
    </lineage>
</organism>
<dbReference type="GO" id="GO:0008609">
    <property type="term" value="F:alkylglycerone-phosphate synthase activity"/>
    <property type="evidence" value="ECO:0007669"/>
    <property type="project" value="InterPro"/>
</dbReference>
<dbReference type="RefSeq" id="WP_121255662.1">
    <property type="nucleotide sequence ID" value="NZ_RBIL01000002.1"/>
</dbReference>
<dbReference type="AlphaFoldDB" id="A0A660L5R8"/>
<feature type="active site" description="Proton donor/acceptor" evidence="6">
    <location>
        <position position="396"/>
    </location>
</feature>
<evidence type="ECO:0000256" key="3">
    <source>
        <dbReference type="ARBA" id="ARBA00022630"/>
    </source>
</evidence>